<dbReference type="CDD" id="cd07817">
    <property type="entry name" value="SRPBCC_8"/>
    <property type="match status" value="1"/>
</dbReference>
<dbReference type="AlphaFoldDB" id="A0A326UCB4"/>
<dbReference type="InterPro" id="IPR047137">
    <property type="entry name" value="ORF3"/>
</dbReference>
<comment type="caution">
    <text evidence="2">The sequence shown here is derived from an EMBL/GenBank/DDBJ whole genome shotgun (WGS) entry which is preliminary data.</text>
</comment>
<dbReference type="EMBL" id="QKUF01000003">
    <property type="protein sequence ID" value="PZW33005.1"/>
    <property type="molecule type" value="Genomic_DNA"/>
</dbReference>
<dbReference type="PANTHER" id="PTHR33824">
    <property type="entry name" value="POLYKETIDE CYCLASE/DEHYDRASE AND LIPID TRANSPORT SUPERFAMILY PROTEIN"/>
    <property type="match status" value="1"/>
</dbReference>
<dbReference type="InterPro" id="IPR019587">
    <property type="entry name" value="Polyketide_cyclase/dehydratase"/>
</dbReference>
<sequence length="205" mass="23600">MATPFTQHHVSVVVNAPVHEVYSLFAHFREYPGFLKVMSFIKEVTYYDDQRSHWVAELFGRHEWDAIRENWVEGQQIGWRSTKGLENFGKITFKPTSMRQTLIEITIHYKPPAGALGDLGEKLGAGSRLEHVLHKDLTDFARMVDQAPPGALDPASPHFLFPNKSTGQTSYRRDEHEGSSNRIAEHLHQQQEKAVWPYQREDTSF</sequence>
<name>A0A326UCB4_THEHA</name>
<dbReference type="InterPro" id="IPR023393">
    <property type="entry name" value="START-like_dom_sf"/>
</dbReference>
<accession>A0A326UCB4</accession>
<reference evidence="2 3" key="1">
    <citation type="submission" date="2018-06" db="EMBL/GenBank/DDBJ databases">
        <title>Genomic Encyclopedia of Archaeal and Bacterial Type Strains, Phase II (KMG-II): from individual species to whole genera.</title>
        <authorList>
            <person name="Goeker M."/>
        </authorList>
    </citation>
    <scope>NUCLEOTIDE SEQUENCE [LARGE SCALE GENOMIC DNA]</scope>
    <source>
        <strain evidence="2 3">ATCC BAA-1881</strain>
    </source>
</reference>
<keyword evidence="3" id="KW-1185">Reference proteome</keyword>
<dbReference type="PANTHER" id="PTHR33824:SF7">
    <property type="entry name" value="POLYKETIDE CYCLASE_DEHYDRASE AND LIPID TRANSPORT SUPERFAMILY PROTEIN"/>
    <property type="match status" value="1"/>
</dbReference>
<evidence type="ECO:0000313" key="2">
    <source>
        <dbReference type="EMBL" id="PZW33005.1"/>
    </source>
</evidence>
<dbReference type="Proteomes" id="UP000248806">
    <property type="component" value="Unassembled WGS sequence"/>
</dbReference>
<protein>
    <submittedName>
        <fullName evidence="2">Polyketide cyclase/dehydrase/lipid transport protein</fullName>
    </submittedName>
</protein>
<dbReference type="RefSeq" id="WP_111320531.1">
    <property type="nucleotide sequence ID" value="NZ_BIFX01000001.1"/>
</dbReference>
<evidence type="ECO:0000313" key="3">
    <source>
        <dbReference type="Proteomes" id="UP000248806"/>
    </source>
</evidence>
<gene>
    <name evidence="2" type="ORF">EI42_01553</name>
</gene>
<dbReference type="Pfam" id="PF10604">
    <property type="entry name" value="Polyketide_cyc2"/>
    <property type="match status" value="1"/>
</dbReference>
<dbReference type="OrthoDB" id="9798838at2"/>
<organism evidence="2 3">
    <name type="scientific">Thermosporothrix hazakensis</name>
    <dbReference type="NCBI Taxonomy" id="644383"/>
    <lineage>
        <taxon>Bacteria</taxon>
        <taxon>Bacillati</taxon>
        <taxon>Chloroflexota</taxon>
        <taxon>Ktedonobacteria</taxon>
        <taxon>Ktedonobacterales</taxon>
        <taxon>Thermosporotrichaceae</taxon>
        <taxon>Thermosporothrix</taxon>
    </lineage>
</organism>
<dbReference type="Gene3D" id="3.30.530.20">
    <property type="match status" value="1"/>
</dbReference>
<dbReference type="SUPFAM" id="SSF55961">
    <property type="entry name" value="Bet v1-like"/>
    <property type="match status" value="1"/>
</dbReference>
<feature type="region of interest" description="Disordered" evidence="1">
    <location>
        <begin position="148"/>
        <end position="205"/>
    </location>
</feature>
<evidence type="ECO:0000256" key="1">
    <source>
        <dbReference type="SAM" id="MobiDB-lite"/>
    </source>
</evidence>
<feature type="compositionally biased region" description="Basic and acidic residues" evidence="1">
    <location>
        <begin position="171"/>
        <end position="191"/>
    </location>
</feature>
<proteinExistence type="predicted"/>